<sequence length="129" mass="14718">MRGFYAAGVAAVLLVFLLDEWLTIDYGLAAKWSLTVFAGLLLIFVFLYGFRSRWRSNRIGRVFFTKSVFVTLVVCQGCVSAWGGADYPYRDVIRFVIYASGVVAYAPMIITLWCEQRRDRRRRAALADV</sequence>
<reference evidence="2 3" key="1">
    <citation type="journal article" date="2003" name="Cell">
        <title>Origins of highly mosaic mycobacteriophage genomes.</title>
        <authorList>
            <person name="Pedulla M.L."/>
            <person name="Ford M.E."/>
            <person name="Houtz J.M."/>
            <person name="Karthikeyan T."/>
            <person name="Wadsworth C."/>
            <person name="Lewis J.A."/>
            <person name="Jacobs-Sera D."/>
            <person name="Falbo J."/>
            <person name="Gross J."/>
            <person name="Pannunzio N.R."/>
            <person name="Brucker W."/>
            <person name="Kumar V."/>
            <person name="Kandasamy J."/>
            <person name="Keenan L."/>
            <person name="Bardarov S."/>
            <person name="Kriakov J."/>
            <person name="Lawrence J.G."/>
            <person name="Jacobs W.R. Jr."/>
            <person name="Hendrix R.W."/>
            <person name="Hatfull G.F."/>
        </authorList>
    </citation>
    <scope>NUCLEOTIDE SEQUENCE</scope>
</reference>
<protein>
    <submittedName>
        <fullName evidence="2">Uncharacterized protein</fullName>
    </submittedName>
</protein>
<dbReference type="RefSeq" id="NP_818013.1">
    <property type="nucleotide sequence ID" value="NC_004686.2"/>
</dbReference>
<evidence type="ECO:0000313" key="3">
    <source>
        <dbReference type="Proteomes" id="UP000006819"/>
    </source>
</evidence>
<evidence type="ECO:0000313" key="2">
    <source>
        <dbReference type="EMBL" id="AAN07958.1"/>
    </source>
</evidence>
<dbReference type="Proteomes" id="UP000006819">
    <property type="component" value="Segment"/>
</dbReference>
<dbReference type="KEGG" id="vg:2700891"/>
<dbReference type="EMBL" id="AY129336">
    <property type="protein sequence ID" value="AAN07958.1"/>
    <property type="molecule type" value="Genomic_DNA"/>
</dbReference>
<feature type="transmembrane region" description="Helical" evidence="1">
    <location>
        <begin position="95"/>
        <end position="114"/>
    </location>
</feature>
<evidence type="ECO:0000256" key="1">
    <source>
        <dbReference type="SAM" id="Phobius"/>
    </source>
</evidence>
<proteinExistence type="predicted"/>
<organism evidence="2 3">
    <name type="scientific">Mycobacterium phage Che9d</name>
    <dbReference type="NCBI Taxonomy" id="2907834"/>
    <lineage>
        <taxon>Viruses</taxon>
        <taxon>Duplodnaviria</taxon>
        <taxon>Heunggongvirae</taxon>
        <taxon>Uroviricota</taxon>
        <taxon>Caudoviricetes</taxon>
        <taxon>Gracegardnervirinae</taxon>
        <taxon>Avanivirus</taxon>
        <taxon>Avanivirus Che9d</taxon>
    </lineage>
</organism>
<dbReference type="Pfam" id="PF23778">
    <property type="entry name" value="Phage_holin_2"/>
    <property type="match status" value="1"/>
</dbReference>
<keyword evidence="1" id="KW-0812">Transmembrane</keyword>
<accession>Q855S3</accession>
<name>Q855S3_9CAUD</name>
<dbReference type="OrthoDB" id="20263at10239"/>
<dbReference type="GeneID" id="2700891"/>
<dbReference type="InterPro" id="IPR056964">
    <property type="entry name" value="Phage_holin"/>
</dbReference>
<feature type="transmembrane region" description="Helical" evidence="1">
    <location>
        <begin position="62"/>
        <end position="83"/>
    </location>
</feature>
<keyword evidence="1" id="KW-1133">Transmembrane helix</keyword>
<keyword evidence="1" id="KW-0472">Membrane</keyword>
<keyword evidence="3" id="KW-1185">Reference proteome</keyword>
<feature type="transmembrane region" description="Helical" evidence="1">
    <location>
        <begin position="32"/>
        <end position="50"/>
    </location>
</feature>
<gene>
    <name evidence="2" type="primary">40</name>
    <name evidence="2" type="ORF">PBI_CHE9D_40</name>
</gene>